<reference evidence="2 3" key="1">
    <citation type="journal article" date="2015" name="Genome Announc.">
        <title>Expanding the biotechnology potential of lactobacilli through comparative genomics of 213 strains and associated genera.</title>
        <authorList>
            <person name="Sun Z."/>
            <person name="Harris H.M."/>
            <person name="McCann A."/>
            <person name="Guo C."/>
            <person name="Argimon S."/>
            <person name="Zhang W."/>
            <person name="Yang X."/>
            <person name="Jeffery I.B."/>
            <person name="Cooney J.C."/>
            <person name="Kagawa T.F."/>
            <person name="Liu W."/>
            <person name="Song Y."/>
            <person name="Salvetti E."/>
            <person name="Wrobel A."/>
            <person name="Rasinkangas P."/>
            <person name="Parkhill J."/>
            <person name="Rea M.C."/>
            <person name="O'Sullivan O."/>
            <person name="Ritari J."/>
            <person name="Douillard F.P."/>
            <person name="Paul Ross R."/>
            <person name="Yang R."/>
            <person name="Briner A.E."/>
            <person name="Felis G.E."/>
            <person name="de Vos W.M."/>
            <person name="Barrangou R."/>
            <person name="Klaenhammer T.R."/>
            <person name="Caufield P.W."/>
            <person name="Cui Y."/>
            <person name="Zhang H."/>
            <person name="O'Toole P.W."/>
        </authorList>
    </citation>
    <scope>NUCLEOTIDE SEQUENCE [LARGE SCALE GENOMIC DNA]</scope>
    <source>
        <strain evidence="2 3">DSM 20515</strain>
    </source>
</reference>
<accession>A0A0R2BDY5</accession>
<dbReference type="Proteomes" id="UP000051845">
    <property type="component" value="Unassembled WGS sequence"/>
</dbReference>
<feature type="compositionally biased region" description="Basic and acidic residues" evidence="1">
    <location>
        <begin position="158"/>
        <end position="170"/>
    </location>
</feature>
<organism evidence="2 3">
    <name type="scientific">Secundilactobacillus collinoides DSM 20515 = JCM 1123</name>
    <dbReference type="NCBI Taxonomy" id="1423733"/>
    <lineage>
        <taxon>Bacteria</taxon>
        <taxon>Bacillati</taxon>
        <taxon>Bacillota</taxon>
        <taxon>Bacilli</taxon>
        <taxon>Lactobacillales</taxon>
        <taxon>Lactobacillaceae</taxon>
        <taxon>Secundilactobacillus</taxon>
    </lineage>
</organism>
<name>A0A0R2BDY5_SECCO</name>
<dbReference type="EMBL" id="AYYR01000009">
    <property type="protein sequence ID" value="KRM77566.1"/>
    <property type="molecule type" value="Genomic_DNA"/>
</dbReference>
<dbReference type="RefSeq" id="WP_054759175.1">
    <property type="nucleotide sequence ID" value="NZ_AYYR01000009.1"/>
</dbReference>
<protein>
    <submittedName>
        <fullName evidence="2">Uncharacterized protein</fullName>
    </submittedName>
</protein>
<evidence type="ECO:0000313" key="2">
    <source>
        <dbReference type="EMBL" id="KRM77566.1"/>
    </source>
</evidence>
<dbReference type="PATRIC" id="fig|1423733.4.peg.3047"/>
<feature type="compositionally biased region" description="Basic residues" evidence="1">
    <location>
        <begin position="171"/>
        <end position="190"/>
    </location>
</feature>
<evidence type="ECO:0000256" key="1">
    <source>
        <dbReference type="SAM" id="MobiDB-lite"/>
    </source>
</evidence>
<feature type="region of interest" description="Disordered" evidence="1">
    <location>
        <begin position="158"/>
        <end position="190"/>
    </location>
</feature>
<proteinExistence type="predicted"/>
<sequence length="190" mass="21233">MEIAVADFIEKVETEQVTAQRFEITRGALEQQGKKAVLTPIVEFVSETVQKGELASATLAFTDDEIEFRLETSIINLPLRYVNTIKKMLSDEDDMAVNVYSVIESPDVNASSLRIDKVASVEDFETHQDVMAESIGEWLDTQLAAIKTNEVHRAETDALKAKEEADAEKKQAKKTTAKKTIKKTPKKTDK</sequence>
<dbReference type="AlphaFoldDB" id="A0A0R2BDY5"/>
<gene>
    <name evidence="2" type="ORF">FC82_GL002921</name>
</gene>
<comment type="caution">
    <text evidence="2">The sequence shown here is derived from an EMBL/GenBank/DDBJ whole genome shotgun (WGS) entry which is preliminary data.</text>
</comment>
<evidence type="ECO:0000313" key="3">
    <source>
        <dbReference type="Proteomes" id="UP000051845"/>
    </source>
</evidence>